<dbReference type="EnsemblProtists" id="PYU1_T000693">
    <property type="protein sequence ID" value="PYU1_T000693"/>
    <property type="gene ID" value="PYU1_G000693"/>
</dbReference>
<dbReference type="OMA" id="DITHADY"/>
<dbReference type="PANTHER" id="PTHR12864">
    <property type="entry name" value="RAN BINDING PROTEIN 9-RELATED"/>
    <property type="match status" value="1"/>
</dbReference>
<dbReference type="InParanoid" id="K3W6V2"/>
<dbReference type="STRING" id="431595.K3W6V2"/>
<dbReference type="SUPFAM" id="SSF49899">
    <property type="entry name" value="Concanavalin A-like lectins/glucanases"/>
    <property type="match status" value="1"/>
</dbReference>
<evidence type="ECO:0000313" key="3">
    <source>
        <dbReference type="Proteomes" id="UP000019132"/>
    </source>
</evidence>
<dbReference type="Gene3D" id="2.60.120.920">
    <property type="match status" value="1"/>
</dbReference>
<sequence length="298" mass="33806">MKSKSKSKTLHHTLNDLPDTVLAHILAYASARDVEAATVASKVVALQVVPQYPIWKTIFCRRWEKINFPLDGALCEEFPVLVEIDSRLRKQFPSSWSESRMYQLLAHAITPVPSYVDIEATRKSDPYTWTGHIVVPLSADITHADYHPDARRFKDFAYSGLVLGGDRSVRANAAFPTTLHVQVFKRRIPKTRNQFTYQIGVARSGYFEITISRRREQKGPLVRLSGRDMASIGVGTERFRLVDRQPGWDEFSFGYHGDDGRFYHDTGNGRHFGPTFDIGDTVGCGTSSLTSAKRRRIW</sequence>
<dbReference type="Pfam" id="PF00622">
    <property type="entry name" value="SPRY"/>
    <property type="match status" value="1"/>
</dbReference>
<feature type="domain" description="F-box" evidence="1">
    <location>
        <begin position="11"/>
        <end position="58"/>
    </location>
</feature>
<dbReference type="InterPro" id="IPR044736">
    <property type="entry name" value="Gid1/RanBPM/SPLA_SPRY"/>
</dbReference>
<dbReference type="CDD" id="cd12885">
    <property type="entry name" value="SPRY_RanBP_like"/>
    <property type="match status" value="1"/>
</dbReference>
<reference evidence="3" key="1">
    <citation type="journal article" date="2010" name="Genome Biol.">
        <title>Genome sequence of the necrotrophic plant pathogen Pythium ultimum reveals original pathogenicity mechanisms and effector repertoire.</title>
        <authorList>
            <person name="Levesque C.A."/>
            <person name="Brouwer H."/>
            <person name="Cano L."/>
            <person name="Hamilton J.P."/>
            <person name="Holt C."/>
            <person name="Huitema E."/>
            <person name="Raffaele S."/>
            <person name="Robideau G.P."/>
            <person name="Thines M."/>
            <person name="Win J."/>
            <person name="Zerillo M.M."/>
            <person name="Beakes G.W."/>
            <person name="Boore J.L."/>
            <person name="Busam D."/>
            <person name="Dumas B."/>
            <person name="Ferriera S."/>
            <person name="Fuerstenberg S.I."/>
            <person name="Gachon C.M."/>
            <person name="Gaulin E."/>
            <person name="Govers F."/>
            <person name="Grenville-Briggs L."/>
            <person name="Horner N."/>
            <person name="Hostetler J."/>
            <person name="Jiang R.H."/>
            <person name="Johnson J."/>
            <person name="Krajaejun T."/>
            <person name="Lin H."/>
            <person name="Meijer H.J."/>
            <person name="Moore B."/>
            <person name="Morris P."/>
            <person name="Phuntmart V."/>
            <person name="Puiu D."/>
            <person name="Shetty J."/>
            <person name="Stajich J.E."/>
            <person name="Tripathy S."/>
            <person name="Wawra S."/>
            <person name="van West P."/>
            <person name="Whitty B.R."/>
            <person name="Coutinho P.M."/>
            <person name="Henrissat B."/>
            <person name="Martin F."/>
            <person name="Thomas P.D."/>
            <person name="Tyler B.M."/>
            <person name="De Vries R.P."/>
            <person name="Kamoun S."/>
            <person name="Yandell M."/>
            <person name="Tisserat N."/>
            <person name="Buell C.R."/>
        </authorList>
    </citation>
    <scope>NUCLEOTIDE SEQUENCE</scope>
    <source>
        <strain evidence="3">DAOM:BR144</strain>
    </source>
</reference>
<dbReference type="InterPro" id="IPR043136">
    <property type="entry name" value="B30.2/SPRY_sf"/>
</dbReference>
<accession>K3W6V2</accession>
<evidence type="ECO:0000313" key="2">
    <source>
        <dbReference type="EnsemblProtists" id="PYU1_T000693"/>
    </source>
</evidence>
<dbReference type="eggNOG" id="KOG1477">
    <property type="taxonomic scope" value="Eukaryota"/>
</dbReference>
<reference evidence="3" key="2">
    <citation type="submission" date="2010-04" db="EMBL/GenBank/DDBJ databases">
        <authorList>
            <person name="Buell R."/>
            <person name="Hamilton J."/>
            <person name="Hostetler J."/>
        </authorList>
    </citation>
    <scope>NUCLEOTIDE SEQUENCE [LARGE SCALE GENOMIC DNA]</scope>
    <source>
        <strain evidence="3">DAOM:BR144</strain>
    </source>
</reference>
<dbReference type="HOGENOM" id="CLU_050786_0_0_1"/>
<dbReference type="InterPro" id="IPR050618">
    <property type="entry name" value="Ubq-SigPath_Reg"/>
</dbReference>
<protein>
    <recommendedName>
        <fullName evidence="1">F-box domain-containing protein</fullName>
    </recommendedName>
</protein>
<proteinExistence type="predicted"/>
<organism evidence="2 3">
    <name type="scientific">Globisporangium ultimum (strain ATCC 200006 / CBS 805.95 / DAOM BR144)</name>
    <name type="common">Pythium ultimum</name>
    <dbReference type="NCBI Taxonomy" id="431595"/>
    <lineage>
        <taxon>Eukaryota</taxon>
        <taxon>Sar</taxon>
        <taxon>Stramenopiles</taxon>
        <taxon>Oomycota</taxon>
        <taxon>Peronosporomycetes</taxon>
        <taxon>Pythiales</taxon>
        <taxon>Pythiaceae</taxon>
        <taxon>Globisporangium</taxon>
    </lineage>
</organism>
<evidence type="ECO:0000259" key="1">
    <source>
        <dbReference type="PROSITE" id="PS50181"/>
    </source>
</evidence>
<dbReference type="InterPro" id="IPR013320">
    <property type="entry name" value="ConA-like_dom_sf"/>
</dbReference>
<reference evidence="2" key="3">
    <citation type="submission" date="2015-02" db="UniProtKB">
        <authorList>
            <consortium name="EnsemblProtists"/>
        </authorList>
    </citation>
    <scope>IDENTIFICATION</scope>
    <source>
        <strain evidence="2">DAOM BR144</strain>
    </source>
</reference>
<dbReference type="Proteomes" id="UP000019132">
    <property type="component" value="Unassembled WGS sequence"/>
</dbReference>
<keyword evidence="3" id="KW-1185">Reference proteome</keyword>
<name>K3W6V2_GLOUD</name>
<dbReference type="PROSITE" id="PS50181">
    <property type="entry name" value="FBOX"/>
    <property type="match status" value="1"/>
</dbReference>
<dbReference type="EMBL" id="GL376620">
    <property type="status" value="NOT_ANNOTATED_CDS"/>
    <property type="molecule type" value="Genomic_DNA"/>
</dbReference>
<dbReference type="VEuPathDB" id="FungiDB:PYU1_G000693"/>
<dbReference type="InterPro" id="IPR003877">
    <property type="entry name" value="SPRY_dom"/>
</dbReference>
<dbReference type="InterPro" id="IPR001810">
    <property type="entry name" value="F-box_dom"/>
</dbReference>
<dbReference type="AlphaFoldDB" id="K3W6V2"/>